<protein>
    <recommendedName>
        <fullName evidence="3">DNA-binding protein</fullName>
    </recommendedName>
</protein>
<name>A0ABQ2KUC4_9BACL</name>
<comment type="caution">
    <text evidence="1">The sequence shown here is derived from an EMBL/GenBank/DDBJ whole genome shotgun (WGS) entry which is preliminary data.</text>
</comment>
<dbReference type="EMBL" id="BMLN01000002">
    <property type="protein sequence ID" value="GGN93599.1"/>
    <property type="molecule type" value="Genomic_DNA"/>
</dbReference>
<evidence type="ECO:0000313" key="2">
    <source>
        <dbReference type="Proteomes" id="UP000606653"/>
    </source>
</evidence>
<accession>A0ABQ2KUC4</accession>
<sequence>MGFNFSALSEKSGVSRGALSLIFVGGTSGYSPMSFHHLTSITEALSLPEDVFFDLYIDECFFGGKPNRTRIEPFLERCLELGQLSCIEAVLSRLNGEPRYLPLLFEIAERQNKKGTNPFTERLYEYLLIYKGDRRSIENAICCYRLFLLRLTEDEENNTRELNTFLPYRDDLPDDLKLEALTILGSLCLNRMDANELEILADELIALCLRLFGTEEIRPSHTFQPEQPLNLSPAVYYSHGYVLKQIALCERGAFREAETYSQYYENLGWLEEPADRERGIAAKLALFAQANRLGCRLMDGNLDVLPEFVDLLDKHPKDIVSGLIVLLKTANDFGISIDEWLLRFPIDLEQILELQDNAYSKQVSRNRYARLLYQLSIYHFNRGRIQESLQAAIQSWELSRRLNNHRMFRLLASLTLMHSGQSEPTDL</sequence>
<gene>
    <name evidence="1" type="ORF">GCM10010969_07540</name>
</gene>
<proteinExistence type="predicted"/>
<evidence type="ECO:0000313" key="1">
    <source>
        <dbReference type="EMBL" id="GGN93599.1"/>
    </source>
</evidence>
<dbReference type="Proteomes" id="UP000606653">
    <property type="component" value="Unassembled WGS sequence"/>
</dbReference>
<organism evidence="1 2">
    <name type="scientific">Saccharibacillus kuerlensis</name>
    <dbReference type="NCBI Taxonomy" id="459527"/>
    <lineage>
        <taxon>Bacteria</taxon>
        <taxon>Bacillati</taxon>
        <taxon>Bacillota</taxon>
        <taxon>Bacilli</taxon>
        <taxon>Bacillales</taxon>
        <taxon>Paenibacillaceae</taxon>
        <taxon>Saccharibacillus</taxon>
    </lineage>
</organism>
<reference evidence="2" key="1">
    <citation type="journal article" date="2019" name="Int. J. Syst. Evol. Microbiol.">
        <title>The Global Catalogue of Microorganisms (GCM) 10K type strain sequencing project: providing services to taxonomists for standard genome sequencing and annotation.</title>
        <authorList>
            <consortium name="The Broad Institute Genomics Platform"/>
            <consortium name="The Broad Institute Genome Sequencing Center for Infectious Disease"/>
            <person name="Wu L."/>
            <person name="Ma J."/>
        </authorList>
    </citation>
    <scope>NUCLEOTIDE SEQUENCE [LARGE SCALE GENOMIC DNA]</scope>
    <source>
        <strain evidence="2">CGMCC 1.6964</strain>
    </source>
</reference>
<evidence type="ECO:0008006" key="3">
    <source>
        <dbReference type="Google" id="ProtNLM"/>
    </source>
</evidence>
<keyword evidence="2" id="KW-1185">Reference proteome</keyword>